<keyword evidence="2" id="KW-1185">Reference proteome</keyword>
<dbReference type="OrthoDB" id="9884501at2"/>
<dbReference type="EMBL" id="RQFK01000035">
    <property type="protein sequence ID" value="TGK77683.1"/>
    <property type="molecule type" value="Genomic_DNA"/>
</dbReference>
<gene>
    <name evidence="1" type="ORF">EHQ24_18855</name>
</gene>
<comment type="caution">
    <text evidence="1">The sequence shown here is derived from an EMBL/GenBank/DDBJ whole genome shotgun (WGS) entry which is preliminary data.</text>
</comment>
<name>A0A4R9HYP8_9LEPT</name>
<organism evidence="1 2">
    <name type="scientific">Leptospira noumeaensis</name>
    <dbReference type="NCBI Taxonomy" id="2484964"/>
    <lineage>
        <taxon>Bacteria</taxon>
        <taxon>Pseudomonadati</taxon>
        <taxon>Spirochaetota</taxon>
        <taxon>Spirochaetia</taxon>
        <taxon>Leptospirales</taxon>
        <taxon>Leptospiraceae</taxon>
        <taxon>Leptospira</taxon>
    </lineage>
</organism>
<dbReference type="AlphaFoldDB" id="A0A4R9HYP8"/>
<evidence type="ECO:0000313" key="1">
    <source>
        <dbReference type="EMBL" id="TGK77683.1"/>
    </source>
</evidence>
<proteinExistence type="predicted"/>
<protein>
    <submittedName>
        <fullName evidence="1">DUF3800 domain-containing protein</fullName>
    </submittedName>
</protein>
<sequence>MILIYTDETGINYKVENNQFIDGPYIIYGGLCLNDVKYFHLERLYLNLIAEHFGITDWKTQEIHATDLWSRKGNFATFDKKQIKNFFEEVFQLITKLNINVLIGYQYKTITEEKNLKEREIGKSITSFFHLVESYLSKINETGIIVSDNQNNSRILSDSIFTTIFKEKTSWRSNPSETRKPFIETKYTYESRSCFLLDNIHYVNSKDSIFTQVVDIVLFVIRRVLIYQDLRITAKKPDLEQVPVDRGTFQLFLQSAFHLAGYSESQNDIIYTTMPYTLNWTDPTAIIDDQFYISGIRNTNV</sequence>
<dbReference type="RefSeq" id="WP_135603142.1">
    <property type="nucleotide sequence ID" value="NZ_RQFK01000035.1"/>
</dbReference>
<accession>A0A4R9HYP8</accession>
<reference evidence="1" key="1">
    <citation type="journal article" date="2019" name="PLoS Negl. Trop. Dis.">
        <title>Revisiting the worldwide diversity of Leptospira species in the environment.</title>
        <authorList>
            <person name="Vincent A.T."/>
            <person name="Schiettekatte O."/>
            <person name="Bourhy P."/>
            <person name="Veyrier F.J."/>
            <person name="Picardeau M."/>
        </authorList>
    </citation>
    <scope>NUCLEOTIDE SEQUENCE [LARGE SCALE GENOMIC DNA]</scope>
    <source>
        <strain evidence="1">201800287</strain>
    </source>
</reference>
<dbReference type="Pfam" id="PF12686">
    <property type="entry name" value="DUF3800"/>
    <property type="match status" value="1"/>
</dbReference>
<evidence type="ECO:0000313" key="2">
    <source>
        <dbReference type="Proteomes" id="UP000298009"/>
    </source>
</evidence>
<dbReference type="InterPro" id="IPR024524">
    <property type="entry name" value="DUF3800"/>
</dbReference>
<dbReference type="Proteomes" id="UP000298009">
    <property type="component" value="Unassembled WGS sequence"/>
</dbReference>